<proteinExistence type="predicted"/>
<keyword evidence="1" id="KW-0548">Nucleotidyltransferase</keyword>
<keyword evidence="2" id="KW-1185">Reference proteome</keyword>
<evidence type="ECO:0000313" key="2">
    <source>
        <dbReference type="Proteomes" id="UP000299102"/>
    </source>
</evidence>
<dbReference type="GO" id="GO:0003964">
    <property type="term" value="F:RNA-directed DNA polymerase activity"/>
    <property type="evidence" value="ECO:0007669"/>
    <property type="project" value="UniProtKB-KW"/>
</dbReference>
<dbReference type="Proteomes" id="UP000299102">
    <property type="component" value="Unassembled WGS sequence"/>
</dbReference>
<dbReference type="EMBL" id="BGZK01000311">
    <property type="protein sequence ID" value="GBP35878.1"/>
    <property type="molecule type" value="Genomic_DNA"/>
</dbReference>
<comment type="caution">
    <text evidence="1">The sequence shown here is derived from an EMBL/GenBank/DDBJ whole genome shotgun (WGS) entry which is preliminary data.</text>
</comment>
<evidence type="ECO:0000313" key="1">
    <source>
        <dbReference type="EMBL" id="GBP35878.1"/>
    </source>
</evidence>
<dbReference type="OrthoDB" id="412981at2759"/>
<dbReference type="AlphaFoldDB" id="A0A4C1VA22"/>
<protein>
    <submittedName>
        <fullName evidence="1">RNA-directed DNA polymerase from mobile element jockey</fullName>
    </submittedName>
</protein>
<name>A0A4C1VA22_EUMVA</name>
<reference evidence="1 2" key="1">
    <citation type="journal article" date="2019" name="Commun. Biol.">
        <title>The bagworm genome reveals a unique fibroin gene that provides high tensile strength.</title>
        <authorList>
            <person name="Kono N."/>
            <person name="Nakamura H."/>
            <person name="Ohtoshi R."/>
            <person name="Tomita M."/>
            <person name="Numata K."/>
            <person name="Arakawa K."/>
        </authorList>
    </citation>
    <scope>NUCLEOTIDE SEQUENCE [LARGE SCALE GENOMIC DNA]</scope>
</reference>
<sequence>MDDISTLAGQLQDWEEEVMLALYADGSAYLVSSCRTDLAVAKLQRVLDLLLDWLDKWRVAVIVTKTAALLTGQQHIMLPKLRLRGQEVEWQTRVRYLGVHIDRFILMAAQLTYAAPAWYAFYSASQKRRIQAQQNIALPMVMGAGWYVLNDVRTIRYEQTSQMAAPVTVRPGNDVKKNIMAISTVQLPIEDSF</sequence>
<organism evidence="1 2">
    <name type="scientific">Eumeta variegata</name>
    <name type="common">Bagworm moth</name>
    <name type="synonym">Eumeta japonica</name>
    <dbReference type="NCBI Taxonomy" id="151549"/>
    <lineage>
        <taxon>Eukaryota</taxon>
        <taxon>Metazoa</taxon>
        <taxon>Ecdysozoa</taxon>
        <taxon>Arthropoda</taxon>
        <taxon>Hexapoda</taxon>
        <taxon>Insecta</taxon>
        <taxon>Pterygota</taxon>
        <taxon>Neoptera</taxon>
        <taxon>Endopterygota</taxon>
        <taxon>Lepidoptera</taxon>
        <taxon>Glossata</taxon>
        <taxon>Ditrysia</taxon>
        <taxon>Tineoidea</taxon>
        <taxon>Psychidae</taxon>
        <taxon>Oiketicinae</taxon>
        <taxon>Eumeta</taxon>
    </lineage>
</organism>
<gene>
    <name evidence="1" type="primary">pol</name>
    <name evidence="1" type="ORF">EVAR_23127_1</name>
</gene>
<keyword evidence="1" id="KW-0695">RNA-directed DNA polymerase</keyword>
<accession>A0A4C1VA22</accession>
<keyword evidence="1" id="KW-0808">Transferase</keyword>